<dbReference type="FunFam" id="3.40.1390.30:FF:000001">
    <property type="entry name" value="GTP cyclohydrolase 1 type 2"/>
    <property type="match status" value="1"/>
</dbReference>
<feature type="binding site" evidence="6">
    <location>
        <position position="333"/>
    </location>
    <ligand>
        <name>a divalent metal cation</name>
        <dbReference type="ChEBI" id="CHEBI:60240"/>
        <label>1</label>
    </ligand>
</feature>
<sequence length="370" mass="41838">MLASDFIRRLDQYFPPGLAEADDPVGLHVGTLDKEIAKVMMTLDVRPEVVAEAIREGVDLIVAKHPPIFRPLKRLTLNDPQNKMYSELIKHDIAVYAVHTNMDIVENGLNDWFCEVLDIEVTDFLQATHEIPYLKLVVYAPTDYGESIRLALEKAGAGQQGDYRGCSFSTVGEGRFTPVGDAKPFLGNLQQQEVVDETKIEVMFLETQRDHIMKALLAAHPYEEPAYDLIYLANPPKQFGLGRVGELNEAITLADFVQKIKEVFQLDGLRLIADTPDKLVKRVAICGGSGEKFFRDALKKNADVYITGDVYYHTAHDMIAEGISVIDPGHHIEVLCQTRCLALFEQWKQEYNWDLTFIEATQDTNPFRFY</sequence>
<feature type="binding site" evidence="6">
    <location>
        <position position="65"/>
    </location>
    <ligand>
        <name>a divalent metal cation</name>
        <dbReference type="ChEBI" id="CHEBI:60240"/>
        <label>1</label>
    </ligand>
</feature>
<evidence type="ECO:0000313" key="7">
    <source>
        <dbReference type="EMBL" id="MBP1044129.1"/>
    </source>
</evidence>
<comment type="caution">
    <text evidence="7">The sequence shown here is derived from an EMBL/GenBank/DDBJ whole genome shotgun (WGS) entry which is preliminary data.</text>
</comment>
<name>A0A940SXH8_9ENTE</name>
<gene>
    <name evidence="7" type="ORF">I6N95_24260</name>
</gene>
<dbReference type="PIRSF" id="PIRSF037489">
    <property type="entry name" value="UCP037489_NIF3_YqfO"/>
    <property type="match status" value="1"/>
</dbReference>
<dbReference type="Gene3D" id="3.30.70.120">
    <property type="match status" value="1"/>
</dbReference>
<evidence type="ECO:0000256" key="3">
    <source>
        <dbReference type="ARBA" id="ARBA00022112"/>
    </source>
</evidence>
<comment type="subunit">
    <text evidence="2">Homohexamer.</text>
</comment>
<reference evidence="7" key="1">
    <citation type="submission" date="2020-12" db="EMBL/GenBank/DDBJ databases">
        <title>Vagococcus allomyrinae sp. nov. and Enterococcus lavae sp. nov., isolated from the larvae of Allomyrina dichotoma.</title>
        <authorList>
            <person name="Lee S.D."/>
        </authorList>
    </citation>
    <scope>NUCLEOTIDE SEQUENCE</scope>
    <source>
        <strain evidence="7">BWB3-3</strain>
    </source>
</reference>
<keyword evidence="8" id="KW-1185">Reference proteome</keyword>
<dbReference type="GO" id="GO:0046872">
    <property type="term" value="F:metal ion binding"/>
    <property type="evidence" value="ECO:0007669"/>
    <property type="project" value="UniProtKB-UniRule"/>
</dbReference>
<evidence type="ECO:0000313" key="8">
    <source>
        <dbReference type="Proteomes" id="UP000674938"/>
    </source>
</evidence>
<evidence type="ECO:0000256" key="6">
    <source>
        <dbReference type="PIRSR" id="PIRSR602678-1"/>
    </source>
</evidence>
<dbReference type="Pfam" id="PF01784">
    <property type="entry name" value="DUF34_NIF3"/>
    <property type="match status" value="1"/>
</dbReference>
<dbReference type="InterPro" id="IPR015867">
    <property type="entry name" value="N-reg_PII/ATP_PRibTrfase_C"/>
</dbReference>
<dbReference type="PANTHER" id="PTHR13799:SF14">
    <property type="entry name" value="GTP CYCLOHYDROLASE 1 TYPE 2 HOMOLOG"/>
    <property type="match status" value="1"/>
</dbReference>
<dbReference type="SUPFAM" id="SSF102705">
    <property type="entry name" value="NIF3 (NGG1p interacting factor 3)-like"/>
    <property type="match status" value="1"/>
</dbReference>
<evidence type="ECO:0000256" key="2">
    <source>
        <dbReference type="ARBA" id="ARBA00011643"/>
    </source>
</evidence>
<dbReference type="EMBL" id="JAEEGA010000022">
    <property type="protein sequence ID" value="MBP1044129.1"/>
    <property type="molecule type" value="Genomic_DNA"/>
</dbReference>
<keyword evidence="4 5" id="KW-0479">Metal-binding</keyword>
<dbReference type="InterPro" id="IPR017221">
    <property type="entry name" value="DUF34/NIF3_bac"/>
</dbReference>
<dbReference type="NCBIfam" id="TIGR00486">
    <property type="entry name" value="YbgI_SA1388"/>
    <property type="match status" value="1"/>
</dbReference>
<dbReference type="InterPro" id="IPR002678">
    <property type="entry name" value="DUF34/NIF3"/>
</dbReference>
<accession>A0A940SXH8</accession>
<feature type="binding site" evidence="6">
    <location>
        <position position="103"/>
    </location>
    <ligand>
        <name>a divalent metal cation</name>
        <dbReference type="ChEBI" id="CHEBI:60240"/>
        <label>1</label>
    </ligand>
</feature>
<evidence type="ECO:0000256" key="1">
    <source>
        <dbReference type="ARBA" id="ARBA00006964"/>
    </source>
</evidence>
<proteinExistence type="inferred from homology"/>
<dbReference type="PANTHER" id="PTHR13799">
    <property type="entry name" value="NGG1 INTERACTING FACTOR 3"/>
    <property type="match status" value="1"/>
</dbReference>
<evidence type="ECO:0000256" key="4">
    <source>
        <dbReference type="ARBA" id="ARBA00022723"/>
    </source>
</evidence>
<dbReference type="Proteomes" id="UP000674938">
    <property type="component" value="Unassembled WGS sequence"/>
</dbReference>
<comment type="similarity">
    <text evidence="1 5">Belongs to the GTP cyclohydrolase I type 2/NIF3 family.</text>
</comment>
<organism evidence="7 8">
    <name type="scientific">Vagococcus allomyrinae</name>
    <dbReference type="NCBI Taxonomy" id="2794353"/>
    <lineage>
        <taxon>Bacteria</taxon>
        <taxon>Bacillati</taxon>
        <taxon>Bacillota</taxon>
        <taxon>Bacilli</taxon>
        <taxon>Lactobacillales</taxon>
        <taxon>Enterococcaceae</taxon>
        <taxon>Vagococcus</taxon>
    </lineage>
</organism>
<feature type="binding site" evidence="6">
    <location>
        <position position="330"/>
    </location>
    <ligand>
        <name>a divalent metal cation</name>
        <dbReference type="ChEBI" id="CHEBI:60240"/>
        <label>1</label>
    </ligand>
</feature>
<evidence type="ECO:0000256" key="5">
    <source>
        <dbReference type="PIRNR" id="PIRNR037489"/>
    </source>
</evidence>
<dbReference type="GO" id="GO:0005737">
    <property type="term" value="C:cytoplasm"/>
    <property type="evidence" value="ECO:0007669"/>
    <property type="project" value="TreeGrafter"/>
</dbReference>
<dbReference type="InterPro" id="IPR036069">
    <property type="entry name" value="DUF34/NIF3_sf"/>
</dbReference>
<dbReference type="Gene3D" id="3.40.1390.30">
    <property type="entry name" value="NIF3 (NGG1p interacting factor 3)-like"/>
    <property type="match status" value="2"/>
</dbReference>
<protein>
    <recommendedName>
        <fullName evidence="3 5">GTP cyclohydrolase 1 type 2 homolog</fullName>
    </recommendedName>
</protein>
<dbReference type="AlphaFoldDB" id="A0A940SXH8"/>